<name>U1N325_9EURY</name>
<reference evidence="3 4" key="1">
    <citation type="journal article" date="2013" name="PLoS ONE">
        <title>Assembly-driven community genomics of a hypersaline microbial ecosystem.</title>
        <authorList>
            <person name="Podell S."/>
            <person name="Ugalde J.A."/>
            <person name="Narasingarao P."/>
            <person name="Banfield J.F."/>
            <person name="Heidelberg K.B."/>
            <person name="Allen E.E."/>
        </authorList>
    </citation>
    <scope>NUCLEOTIDE SEQUENCE [LARGE SCALE GENOMIC DNA]</scope>
    <source>
        <strain evidence="4">J07HQW2</strain>
    </source>
</reference>
<evidence type="ECO:0000259" key="2">
    <source>
        <dbReference type="Pfam" id="PF12705"/>
    </source>
</evidence>
<evidence type="ECO:0000313" key="3">
    <source>
        <dbReference type="EMBL" id="ERG97299.1"/>
    </source>
</evidence>
<organism evidence="3 4">
    <name type="scientific">Haloquadratum walsbyi J07HQW2</name>
    <dbReference type="NCBI Taxonomy" id="1238425"/>
    <lineage>
        <taxon>Archaea</taxon>
        <taxon>Methanobacteriati</taxon>
        <taxon>Methanobacteriota</taxon>
        <taxon>Stenosarchaea group</taxon>
        <taxon>Halobacteria</taxon>
        <taxon>Halobacteriales</taxon>
        <taxon>Haloferacaceae</taxon>
        <taxon>Haloquadratum</taxon>
    </lineage>
</organism>
<proteinExistence type="predicted"/>
<sequence length="302" mass="34665">MFYEPPSPPANLPTEIVDALNEATPEHLRDAASYAEALTEHKEREARLEEEADDTDVNSPRDYFFSRLVDNPDKDHFREGNLFHDFAEFYVSHPDAITTDTLDEVAAVILDEVDQFLRGVDREVRLTKYRVGLQTIVEFLDANPPQSDGLTTPDSGWGENFFAEYYDCPIDASHTERWFKNTDLGLKGKIDLVHTPGRLLDYKSGTKRSAYSIVKHSALDPPSDKPNFQVLLYLAHQRTERPDEELRFTFFHFLETLDDVVTGNGSLGGLPYDGDVLSRYVQRIHREARHLHRTAGRRRERL</sequence>
<feature type="domain" description="PD-(D/E)XK endonuclease-like" evidence="2">
    <location>
        <begin position="59"/>
        <end position="292"/>
    </location>
</feature>
<evidence type="ECO:0000256" key="1">
    <source>
        <dbReference type="SAM" id="MobiDB-lite"/>
    </source>
</evidence>
<dbReference type="InterPro" id="IPR038726">
    <property type="entry name" value="PDDEXK_AddAB-type"/>
</dbReference>
<evidence type="ECO:0000313" key="4">
    <source>
        <dbReference type="Proteomes" id="UP000030710"/>
    </source>
</evidence>
<dbReference type="HOGENOM" id="CLU_920118_0_0_2"/>
<dbReference type="eggNOG" id="arCOG06435">
    <property type="taxonomic scope" value="Archaea"/>
</dbReference>
<dbReference type="Pfam" id="PF12705">
    <property type="entry name" value="PDDEXK_1"/>
    <property type="match status" value="1"/>
</dbReference>
<dbReference type="STRING" id="1238425.J07HQW2_03785"/>
<accession>U1N325</accession>
<feature type="compositionally biased region" description="Basic and acidic residues" evidence="1">
    <location>
        <begin position="38"/>
        <end position="49"/>
    </location>
</feature>
<dbReference type="AlphaFoldDB" id="U1N325"/>
<gene>
    <name evidence="3" type="ORF">J07HQW2_03785</name>
</gene>
<protein>
    <recommendedName>
        <fullName evidence="2">PD-(D/E)XK endonuclease-like domain-containing protein</fullName>
    </recommendedName>
</protein>
<feature type="region of interest" description="Disordered" evidence="1">
    <location>
        <begin position="24"/>
        <end position="55"/>
    </location>
</feature>
<dbReference type="eggNOG" id="arCOG06178">
    <property type="taxonomic scope" value="Archaea"/>
</dbReference>
<dbReference type="RefSeq" id="WP_021056760.1">
    <property type="nucleotide sequence ID" value="NZ_KE356561.1"/>
</dbReference>
<dbReference type="Proteomes" id="UP000030710">
    <property type="component" value="Unassembled WGS sequence"/>
</dbReference>
<dbReference type="EMBL" id="KE356561">
    <property type="protein sequence ID" value="ERG97299.1"/>
    <property type="molecule type" value="Genomic_DNA"/>
</dbReference>